<proteinExistence type="inferred from homology"/>
<evidence type="ECO:0000256" key="1">
    <source>
        <dbReference type="ARBA" id="ARBA00022491"/>
    </source>
</evidence>
<dbReference type="InterPro" id="IPR023120">
    <property type="entry name" value="WHTH_transcript_rep_HrcA_IDD"/>
</dbReference>
<keyword evidence="4 5" id="KW-0804">Transcription</keyword>
<evidence type="ECO:0000256" key="5">
    <source>
        <dbReference type="HAMAP-Rule" id="MF_00081"/>
    </source>
</evidence>
<name>A0A0U5JDU6_9BACT</name>
<dbReference type="Pfam" id="PF01628">
    <property type="entry name" value="HrcA"/>
    <property type="match status" value="1"/>
</dbReference>
<dbReference type="KEGG" id="pnl:PNK_0305"/>
<sequence length="393" mass="45075">MEGELLKTWKPVSIKRMGKHDRERRVLLGLVDYYIQTGKPVGSNTLKEAGFGDLSSATIRNYFAHLEEEGYLLQSHSSGGRIPTHLAYRAYAHAYAQESEPYELGEKAFDTLKRFDSREIAAFLQEAAEELSRMSNCAVFLAAPRFDHDFIADLKLVPLDASRCLCVIITDFGVIQTEVLHLPVKLSSFALKRIESYFHWRLTNLGAPENLEPEEEAIAQTFYNELMLRYIVGYSNFIDEDLYRTGFSRLLTYPDFQETNLLASSLSLFENAHSMRLLLKECKALNQLKFWIGDDLATYANSSPHCSVIAVPYYINYKVVGAVGLLGPTRLPYRSLFSLLRLFSNCISETITRNVYKFKINFRQPEEGHLYLQKEEHHLIGQSRLILLEDKRN</sequence>
<dbReference type="SUPFAM" id="SSF55781">
    <property type="entry name" value="GAF domain-like"/>
    <property type="match status" value="1"/>
</dbReference>
<dbReference type="SUPFAM" id="SSF46785">
    <property type="entry name" value="Winged helix' DNA-binding domain"/>
    <property type="match status" value="1"/>
</dbReference>
<keyword evidence="8" id="KW-1185">Reference proteome</keyword>
<dbReference type="HAMAP" id="MF_00081">
    <property type="entry name" value="HrcA"/>
    <property type="match status" value="1"/>
</dbReference>
<dbReference type="NCBIfam" id="TIGR00331">
    <property type="entry name" value="hrcA"/>
    <property type="match status" value="1"/>
</dbReference>
<keyword evidence="1 5" id="KW-0678">Repressor</keyword>
<gene>
    <name evidence="5 7" type="primary">hrcA</name>
    <name evidence="7" type="ORF">PNK_0305</name>
</gene>
<dbReference type="Proteomes" id="UP000069902">
    <property type="component" value="Chromosome cPNK"/>
</dbReference>
<dbReference type="InterPro" id="IPR036390">
    <property type="entry name" value="WH_DNA-bd_sf"/>
</dbReference>
<comment type="similarity">
    <text evidence="5">Belongs to the HrcA family.</text>
</comment>
<feature type="domain" description="Heat-inducible transcription repressor HrcA C-terminal" evidence="6">
    <location>
        <begin position="123"/>
        <end position="334"/>
    </location>
</feature>
<dbReference type="GO" id="GO:0045892">
    <property type="term" value="P:negative regulation of DNA-templated transcription"/>
    <property type="evidence" value="ECO:0007669"/>
    <property type="project" value="UniProtKB-UniRule"/>
</dbReference>
<organism evidence="7 8">
    <name type="scientific">Candidatus Protochlamydia naegleriophila</name>
    <dbReference type="NCBI Taxonomy" id="389348"/>
    <lineage>
        <taxon>Bacteria</taxon>
        <taxon>Pseudomonadati</taxon>
        <taxon>Chlamydiota</taxon>
        <taxon>Chlamydiia</taxon>
        <taxon>Parachlamydiales</taxon>
        <taxon>Parachlamydiaceae</taxon>
        <taxon>Candidatus Protochlamydia</taxon>
    </lineage>
</organism>
<dbReference type="EMBL" id="LN879502">
    <property type="protein sequence ID" value="CUI15942.1"/>
    <property type="molecule type" value="Genomic_DNA"/>
</dbReference>
<dbReference type="STRING" id="389348.PNK_0305"/>
<evidence type="ECO:0000259" key="6">
    <source>
        <dbReference type="Pfam" id="PF01628"/>
    </source>
</evidence>
<evidence type="ECO:0000313" key="7">
    <source>
        <dbReference type="EMBL" id="CUI15942.1"/>
    </source>
</evidence>
<dbReference type="InterPro" id="IPR021153">
    <property type="entry name" value="HrcA_C"/>
</dbReference>
<dbReference type="InterPro" id="IPR029016">
    <property type="entry name" value="GAF-like_dom_sf"/>
</dbReference>
<dbReference type="GO" id="GO:0003677">
    <property type="term" value="F:DNA binding"/>
    <property type="evidence" value="ECO:0007669"/>
    <property type="project" value="InterPro"/>
</dbReference>
<dbReference type="Gene3D" id="3.30.390.60">
    <property type="entry name" value="Heat-inducible transcription repressor hrca homolog, domain 3"/>
    <property type="match status" value="1"/>
</dbReference>
<dbReference type="AlphaFoldDB" id="A0A0U5JDU6"/>
<dbReference type="PATRIC" id="fig|389348.3.peg.344"/>
<dbReference type="PIRSF" id="PIRSF005485">
    <property type="entry name" value="HrcA"/>
    <property type="match status" value="1"/>
</dbReference>
<comment type="function">
    <text evidence="5">Negative regulator of class I heat shock genes (grpE-dnaK-dnaJ and groELS operons). Prevents heat-shock induction of these operons.</text>
</comment>
<accession>A0A0U5JDU6</accession>
<dbReference type="InterPro" id="IPR002571">
    <property type="entry name" value="HrcA"/>
</dbReference>
<dbReference type="Gene3D" id="3.30.450.40">
    <property type="match status" value="1"/>
</dbReference>
<keyword evidence="2 5" id="KW-0805">Transcription regulation</keyword>
<evidence type="ECO:0000256" key="3">
    <source>
        <dbReference type="ARBA" id="ARBA00023016"/>
    </source>
</evidence>
<protein>
    <recommendedName>
        <fullName evidence="5">Heat-inducible transcription repressor HrcA</fullName>
    </recommendedName>
</protein>
<dbReference type="InterPro" id="IPR036388">
    <property type="entry name" value="WH-like_DNA-bd_sf"/>
</dbReference>
<dbReference type="PANTHER" id="PTHR34824">
    <property type="entry name" value="HEAT-INDUCIBLE TRANSCRIPTION REPRESSOR HRCA"/>
    <property type="match status" value="1"/>
</dbReference>
<evidence type="ECO:0000256" key="2">
    <source>
        <dbReference type="ARBA" id="ARBA00023015"/>
    </source>
</evidence>
<dbReference type="PANTHER" id="PTHR34824:SF1">
    <property type="entry name" value="HEAT-INDUCIBLE TRANSCRIPTION REPRESSOR HRCA"/>
    <property type="match status" value="1"/>
</dbReference>
<dbReference type="InParanoid" id="A0A0U5JDU6"/>
<dbReference type="Gene3D" id="1.10.10.10">
    <property type="entry name" value="Winged helix-like DNA-binding domain superfamily/Winged helix DNA-binding domain"/>
    <property type="match status" value="1"/>
</dbReference>
<reference evidence="8" key="1">
    <citation type="submission" date="2015-09" db="EMBL/GenBank/DDBJ databases">
        <authorList>
            <person name="Bertelli C."/>
        </authorList>
    </citation>
    <scope>NUCLEOTIDE SEQUENCE [LARGE SCALE GENOMIC DNA]</scope>
    <source>
        <strain evidence="8">KNic</strain>
    </source>
</reference>
<evidence type="ECO:0000256" key="4">
    <source>
        <dbReference type="ARBA" id="ARBA00023163"/>
    </source>
</evidence>
<evidence type="ECO:0000313" key="8">
    <source>
        <dbReference type="Proteomes" id="UP000069902"/>
    </source>
</evidence>
<keyword evidence="3 5" id="KW-0346">Stress response</keyword>